<sequence>MTGEPGTAALLAAAEAFALPRYTQPWRAYHNAEHVRAVLQALASREVLTPALALAAWGHDLIYDPRAPDNEARSAEVFGGWLEAQGADAALVREVTALILATRHTSPPETRAEALLADADLGILGAEAPAFAVYDRAIRQEYAFVPDVEYRRGRARVLRGFLERERIYTTSEFAALEERARANLTAALGRLEGPA</sequence>
<dbReference type="EMBL" id="BAABRP010000006">
    <property type="protein sequence ID" value="GAA5513208.1"/>
    <property type="molecule type" value="Genomic_DNA"/>
</dbReference>
<dbReference type="RefSeq" id="WP_345464512.1">
    <property type="nucleotide sequence ID" value="NZ_BAABRP010000006.1"/>
</dbReference>
<dbReference type="PIRSF" id="PIRSF035170">
    <property type="entry name" value="HD_phosphohydro"/>
    <property type="match status" value="1"/>
</dbReference>
<proteinExistence type="predicted"/>
<protein>
    <recommendedName>
        <fullName evidence="3">Phosphohydrolase</fullName>
    </recommendedName>
</protein>
<keyword evidence="2" id="KW-1185">Reference proteome</keyword>
<gene>
    <name evidence="1" type="ORF">Dcar01_01934</name>
</gene>
<evidence type="ECO:0000313" key="2">
    <source>
        <dbReference type="Proteomes" id="UP001401887"/>
    </source>
</evidence>
<evidence type="ECO:0008006" key="3">
    <source>
        <dbReference type="Google" id="ProtNLM"/>
    </source>
</evidence>
<evidence type="ECO:0000313" key="1">
    <source>
        <dbReference type="EMBL" id="GAA5513208.1"/>
    </source>
</evidence>
<dbReference type="SUPFAM" id="SSF109604">
    <property type="entry name" value="HD-domain/PDEase-like"/>
    <property type="match status" value="1"/>
</dbReference>
<dbReference type="Gene3D" id="1.10.3210.10">
    <property type="entry name" value="Hypothetical protein af1432"/>
    <property type="match status" value="1"/>
</dbReference>
<organism evidence="1 2">
    <name type="scientific">Deinococcus carri</name>
    <dbReference type="NCBI Taxonomy" id="1211323"/>
    <lineage>
        <taxon>Bacteria</taxon>
        <taxon>Thermotogati</taxon>
        <taxon>Deinococcota</taxon>
        <taxon>Deinococci</taxon>
        <taxon>Deinococcales</taxon>
        <taxon>Deinococcaceae</taxon>
        <taxon>Deinococcus</taxon>
    </lineage>
</organism>
<name>A0ABP9W774_9DEIO</name>
<dbReference type="InterPro" id="IPR009218">
    <property type="entry name" value="HD_phosphohydro"/>
</dbReference>
<dbReference type="Proteomes" id="UP001401887">
    <property type="component" value="Unassembled WGS sequence"/>
</dbReference>
<accession>A0ABP9W774</accession>
<dbReference type="PANTHER" id="PTHR21174">
    <property type="match status" value="1"/>
</dbReference>
<dbReference type="PANTHER" id="PTHR21174:SF0">
    <property type="entry name" value="HD PHOSPHOHYDROLASE FAMILY PROTEIN-RELATED"/>
    <property type="match status" value="1"/>
</dbReference>
<comment type="caution">
    <text evidence="1">The sequence shown here is derived from an EMBL/GenBank/DDBJ whole genome shotgun (WGS) entry which is preliminary data.</text>
</comment>
<reference evidence="1 2" key="1">
    <citation type="submission" date="2024-02" db="EMBL/GenBank/DDBJ databases">
        <title>Deinococcus carri NBRC 110142.</title>
        <authorList>
            <person name="Ichikawa N."/>
            <person name="Katano-Makiyama Y."/>
            <person name="Hidaka K."/>
        </authorList>
    </citation>
    <scope>NUCLEOTIDE SEQUENCE [LARGE SCALE GENOMIC DNA]</scope>
    <source>
        <strain evidence="1 2">NBRC 110142</strain>
    </source>
</reference>